<sequence length="73" mass="8673">MDKYKSDVFESVDHQWRLVLYPSENKNSNGDGFISLYLEIEKPEILSLDWEVNSEFKLFVFDQNRDQNLVIEG</sequence>
<protein>
    <recommendedName>
        <fullName evidence="1">MATH domain-containing protein</fullName>
    </recommendedName>
</protein>
<accession>A0ABR2S9U7</accession>
<dbReference type="SUPFAM" id="SSF49599">
    <property type="entry name" value="TRAF domain-like"/>
    <property type="match status" value="1"/>
</dbReference>
<dbReference type="CDD" id="cd00121">
    <property type="entry name" value="MATH"/>
    <property type="match status" value="1"/>
</dbReference>
<dbReference type="Pfam" id="PF22486">
    <property type="entry name" value="MATH_2"/>
    <property type="match status" value="1"/>
</dbReference>
<dbReference type="PANTHER" id="PTHR46162">
    <property type="entry name" value="TRAF-LIKE FAMILY PROTEIN"/>
    <property type="match status" value="1"/>
</dbReference>
<reference evidence="2 3" key="1">
    <citation type="journal article" date="2024" name="G3 (Bethesda)">
        <title>Genome assembly of Hibiscus sabdariffa L. provides insights into metabolisms of medicinal natural products.</title>
        <authorList>
            <person name="Kim T."/>
        </authorList>
    </citation>
    <scope>NUCLEOTIDE SEQUENCE [LARGE SCALE GENOMIC DNA]</scope>
    <source>
        <strain evidence="2">TK-2024</strain>
        <tissue evidence="2">Old leaves</tissue>
    </source>
</reference>
<keyword evidence="3" id="KW-1185">Reference proteome</keyword>
<gene>
    <name evidence="2" type="ORF">V6N11_011727</name>
</gene>
<organism evidence="2 3">
    <name type="scientific">Hibiscus sabdariffa</name>
    <name type="common">roselle</name>
    <dbReference type="NCBI Taxonomy" id="183260"/>
    <lineage>
        <taxon>Eukaryota</taxon>
        <taxon>Viridiplantae</taxon>
        <taxon>Streptophyta</taxon>
        <taxon>Embryophyta</taxon>
        <taxon>Tracheophyta</taxon>
        <taxon>Spermatophyta</taxon>
        <taxon>Magnoliopsida</taxon>
        <taxon>eudicotyledons</taxon>
        <taxon>Gunneridae</taxon>
        <taxon>Pentapetalae</taxon>
        <taxon>rosids</taxon>
        <taxon>malvids</taxon>
        <taxon>Malvales</taxon>
        <taxon>Malvaceae</taxon>
        <taxon>Malvoideae</taxon>
        <taxon>Hibiscus</taxon>
    </lineage>
</organism>
<dbReference type="InterPro" id="IPR008974">
    <property type="entry name" value="TRAF-like"/>
</dbReference>
<name>A0ABR2S9U7_9ROSI</name>
<dbReference type="Proteomes" id="UP001396334">
    <property type="component" value="Unassembled WGS sequence"/>
</dbReference>
<evidence type="ECO:0000259" key="1">
    <source>
        <dbReference type="PROSITE" id="PS50144"/>
    </source>
</evidence>
<dbReference type="EMBL" id="JBBPBN010000016">
    <property type="protein sequence ID" value="KAK9021756.1"/>
    <property type="molecule type" value="Genomic_DNA"/>
</dbReference>
<dbReference type="PROSITE" id="PS50144">
    <property type="entry name" value="MATH"/>
    <property type="match status" value="1"/>
</dbReference>
<comment type="caution">
    <text evidence="2">The sequence shown here is derived from an EMBL/GenBank/DDBJ whole genome shotgun (WGS) entry which is preliminary data.</text>
</comment>
<proteinExistence type="predicted"/>
<evidence type="ECO:0000313" key="3">
    <source>
        <dbReference type="Proteomes" id="UP001396334"/>
    </source>
</evidence>
<evidence type="ECO:0000313" key="2">
    <source>
        <dbReference type="EMBL" id="KAK9021756.1"/>
    </source>
</evidence>
<feature type="domain" description="MATH" evidence="1">
    <location>
        <begin position="1"/>
        <end position="73"/>
    </location>
</feature>
<dbReference type="PANTHER" id="PTHR46162:SF40">
    <property type="entry name" value="TRAF-LIKE FAMILY PROTEIN"/>
    <property type="match status" value="1"/>
</dbReference>
<dbReference type="Gene3D" id="2.60.210.10">
    <property type="entry name" value="Apoptosis, Tumor Necrosis Factor Receptor Associated Protein 2, Chain A"/>
    <property type="match status" value="1"/>
</dbReference>
<dbReference type="InterPro" id="IPR002083">
    <property type="entry name" value="MATH/TRAF_dom"/>
</dbReference>